<evidence type="ECO:0000313" key="2">
    <source>
        <dbReference type="EMBL" id="MFC0627484.1"/>
    </source>
</evidence>
<proteinExistence type="predicted"/>
<protein>
    <submittedName>
        <fullName evidence="2">Phage holin family protein</fullName>
    </submittedName>
</protein>
<comment type="caution">
    <text evidence="2">The sequence shown here is derived from an EMBL/GenBank/DDBJ whole genome shotgun (WGS) entry which is preliminary data.</text>
</comment>
<dbReference type="Pfam" id="PF07332">
    <property type="entry name" value="Phage_holin_3_6"/>
    <property type="match status" value="1"/>
</dbReference>
<keyword evidence="3" id="KW-1185">Reference proteome</keyword>
<dbReference type="EMBL" id="JBHLTC010000035">
    <property type="protein sequence ID" value="MFC0627484.1"/>
    <property type="molecule type" value="Genomic_DNA"/>
</dbReference>
<reference evidence="2 3" key="1">
    <citation type="submission" date="2024-09" db="EMBL/GenBank/DDBJ databases">
        <authorList>
            <person name="Sun Q."/>
            <person name="Mori K."/>
        </authorList>
    </citation>
    <scope>NUCLEOTIDE SEQUENCE [LARGE SCALE GENOMIC DNA]</scope>
    <source>
        <strain evidence="2 3">CGMCC 1.15906</strain>
    </source>
</reference>
<keyword evidence="1" id="KW-0812">Transmembrane</keyword>
<gene>
    <name evidence="2" type="ORF">ACFFGN_25645</name>
</gene>
<accession>A0ABV6QS71</accession>
<feature type="transmembrane region" description="Helical" evidence="1">
    <location>
        <begin position="84"/>
        <end position="103"/>
    </location>
</feature>
<organism evidence="2 3">
    <name type="scientific">Kribbella deserti</name>
    <dbReference type="NCBI Taxonomy" id="1926257"/>
    <lineage>
        <taxon>Bacteria</taxon>
        <taxon>Bacillati</taxon>
        <taxon>Actinomycetota</taxon>
        <taxon>Actinomycetes</taxon>
        <taxon>Propionibacteriales</taxon>
        <taxon>Kribbellaceae</taxon>
        <taxon>Kribbella</taxon>
    </lineage>
</organism>
<dbReference type="RefSeq" id="WP_380052330.1">
    <property type="nucleotide sequence ID" value="NZ_JBHLTC010000035.1"/>
</dbReference>
<dbReference type="Proteomes" id="UP001589890">
    <property type="component" value="Unassembled WGS sequence"/>
</dbReference>
<keyword evidence="1" id="KW-0472">Membrane</keyword>
<name>A0ABV6QS71_9ACTN</name>
<evidence type="ECO:0000256" key="1">
    <source>
        <dbReference type="SAM" id="Phobius"/>
    </source>
</evidence>
<evidence type="ECO:0000313" key="3">
    <source>
        <dbReference type="Proteomes" id="UP001589890"/>
    </source>
</evidence>
<sequence>MTGVPESTPPSVDQSMGELVSKLTTDLSELTRKELALAKAEVQEEAKKAGKAAGMLGGAGFAGWMLGLFASLTVMWALGEVMHLAWAALIVTAIWGIAAAVLFQAGRQRLKQVDPMPEQAVDSIKEDAKWLTARNN</sequence>
<feature type="transmembrane region" description="Helical" evidence="1">
    <location>
        <begin position="56"/>
        <end position="78"/>
    </location>
</feature>
<dbReference type="InterPro" id="IPR009937">
    <property type="entry name" value="Phage_holin_3_6"/>
</dbReference>
<keyword evidence="1" id="KW-1133">Transmembrane helix</keyword>